<keyword evidence="7" id="KW-1185">Reference proteome</keyword>
<comment type="similarity">
    <text evidence="1">Belongs to the spermidine/spermine synthase family.</text>
</comment>
<evidence type="ECO:0000256" key="4">
    <source>
        <dbReference type="PROSITE-ProRule" id="PRU00354"/>
    </source>
</evidence>
<dbReference type="Pfam" id="PF01564">
    <property type="entry name" value="Spermine_synth"/>
    <property type="match status" value="1"/>
</dbReference>
<accession>A0ABV2CP53</accession>
<dbReference type="PROSITE" id="PS51006">
    <property type="entry name" value="PABS_2"/>
    <property type="match status" value="1"/>
</dbReference>
<feature type="active site" description="Proton acceptor" evidence="4">
    <location>
        <position position="172"/>
    </location>
</feature>
<dbReference type="GO" id="GO:0016740">
    <property type="term" value="F:transferase activity"/>
    <property type="evidence" value="ECO:0007669"/>
    <property type="project" value="UniProtKB-KW"/>
</dbReference>
<gene>
    <name evidence="6" type="ORF">ABVT11_07565</name>
</gene>
<proteinExistence type="inferred from homology"/>
<organism evidence="6 7">
    <name type="scientific">Uliginosibacterium paludis</name>
    <dbReference type="NCBI Taxonomy" id="1615952"/>
    <lineage>
        <taxon>Bacteria</taxon>
        <taxon>Pseudomonadati</taxon>
        <taxon>Pseudomonadota</taxon>
        <taxon>Betaproteobacteria</taxon>
        <taxon>Rhodocyclales</taxon>
        <taxon>Zoogloeaceae</taxon>
        <taxon>Uliginosibacterium</taxon>
    </lineage>
</organism>
<dbReference type="InterPro" id="IPR030374">
    <property type="entry name" value="PABS"/>
</dbReference>
<feature type="domain" description="PABS" evidence="5">
    <location>
        <begin position="8"/>
        <end position="262"/>
    </location>
</feature>
<keyword evidence="3 4" id="KW-0620">Polyamine biosynthesis</keyword>
<keyword evidence="2 4" id="KW-0808">Transferase</keyword>
<sequence>MPASPAPAGWISLPASHLKESGLIWLREPESRNRQLLLHQLMDGIYPHPFVIDDGTVRRLHFSLRLVQSEMRLDAPDTLSIAYTRAMLGFLLFHPIPKHVVIVGLGGGSLTKYCYRQLARSRVTTVELMEGVIACRDWFMIPPDDERLKIVQADAADYFAGEADGADAILLDAYDEEGVAPQLCTAAFYASLRRHLKPRGLLVANISGHGLTADTHIELIDEVFDGRKVVVDVMSDGNRIVYAFNDPTFPPPWTKLSRSARELESAHPIEFGKLLRDMERSAQRARRKRR</sequence>
<dbReference type="InterPro" id="IPR029063">
    <property type="entry name" value="SAM-dependent_MTases_sf"/>
</dbReference>
<dbReference type="Gene3D" id="3.40.50.150">
    <property type="entry name" value="Vaccinia Virus protein VP39"/>
    <property type="match status" value="1"/>
</dbReference>
<evidence type="ECO:0000259" key="5">
    <source>
        <dbReference type="PROSITE" id="PS51006"/>
    </source>
</evidence>
<dbReference type="RefSeq" id="WP_345925060.1">
    <property type="nucleotide sequence ID" value="NZ_JBDIVF010000002.1"/>
</dbReference>
<reference evidence="6 7" key="1">
    <citation type="submission" date="2024-07" db="EMBL/GenBank/DDBJ databases">
        <title>Uliginosibacterium paludis KCTC:42655.</title>
        <authorList>
            <person name="Kim M.K."/>
        </authorList>
    </citation>
    <scope>NUCLEOTIDE SEQUENCE [LARGE SCALE GENOMIC DNA]</scope>
    <source>
        <strain evidence="6 7">KCTC 42655</strain>
    </source>
</reference>
<dbReference type="SUPFAM" id="SSF53335">
    <property type="entry name" value="S-adenosyl-L-methionine-dependent methyltransferases"/>
    <property type="match status" value="1"/>
</dbReference>
<dbReference type="Proteomes" id="UP001548590">
    <property type="component" value="Unassembled WGS sequence"/>
</dbReference>
<dbReference type="PANTHER" id="PTHR43317">
    <property type="entry name" value="THERMOSPERMINE SYNTHASE ACAULIS5"/>
    <property type="match status" value="1"/>
</dbReference>
<dbReference type="PANTHER" id="PTHR43317:SF1">
    <property type="entry name" value="THERMOSPERMINE SYNTHASE ACAULIS5"/>
    <property type="match status" value="1"/>
</dbReference>
<evidence type="ECO:0000256" key="3">
    <source>
        <dbReference type="ARBA" id="ARBA00023115"/>
    </source>
</evidence>
<evidence type="ECO:0000313" key="7">
    <source>
        <dbReference type="Proteomes" id="UP001548590"/>
    </source>
</evidence>
<protein>
    <submittedName>
        <fullName evidence="6">Transferase</fullName>
    </submittedName>
</protein>
<dbReference type="EMBL" id="JBEWLZ010000003">
    <property type="protein sequence ID" value="MET1489681.1"/>
    <property type="molecule type" value="Genomic_DNA"/>
</dbReference>
<evidence type="ECO:0000256" key="1">
    <source>
        <dbReference type="ARBA" id="ARBA00007867"/>
    </source>
</evidence>
<dbReference type="CDD" id="cd02440">
    <property type="entry name" value="AdoMet_MTases"/>
    <property type="match status" value="1"/>
</dbReference>
<comment type="caution">
    <text evidence="6">The sequence shown here is derived from an EMBL/GenBank/DDBJ whole genome shotgun (WGS) entry which is preliminary data.</text>
</comment>
<evidence type="ECO:0000313" key="6">
    <source>
        <dbReference type="EMBL" id="MET1489681.1"/>
    </source>
</evidence>
<name>A0ABV2CP53_9RHOO</name>
<evidence type="ECO:0000256" key="2">
    <source>
        <dbReference type="ARBA" id="ARBA00022679"/>
    </source>
</evidence>